<feature type="transmembrane region" description="Helical" evidence="1">
    <location>
        <begin position="120"/>
        <end position="148"/>
    </location>
</feature>
<keyword evidence="1" id="KW-0812">Transmembrane</keyword>
<evidence type="ECO:0000313" key="2">
    <source>
        <dbReference type="EMBL" id="WTS10717.1"/>
    </source>
</evidence>
<feature type="transmembrane region" description="Helical" evidence="1">
    <location>
        <begin position="160"/>
        <end position="180"/>
    </location>
</feature>
<sequence length="223" mass="23897">MAVRINDPLVVRVQLFPSLLGLLATLAVAFYYGKGEPAWHGAASDGFGNLIITPVLLIVTGPLVVMGFILYAPPHLRPMLRSRLKAPLRTVAWYVLSVAVCAAVMVYAGTSDYLTTLPKWAAASIAFVVLAVIVWGLPFLFLASLYSAKSAFNTAHVHPMLPGVLTAVLVWAVAIFNLIVEGTPEGPVAAQLCSLLGAPLSVTAVSLWELRRMRTRHGVVLRG</sequence>
<keyword evidence="1" id="KW-0472">Membrane</keyword>
<feature type="transmembrane region" description="Helical" evidence="1">
    <location>
        <begin position="186"/>
        <end position="208"/>
    </location>
</feature>
<evidence type="ECO:0000256" key="1">
    <source>
        <dbReference type="SAM" id="Phobius"/>
    </source>
</evidence>
<feature type="transmembrane region" description="Helical" evidence="1">
    <location>
        <begin position="51"/>
        <end position="71"/>
    </location>
</feature>
<reference evidence="2" key="1">
    <citation type="submission" date="2022-10" db="EMBL/GenBank/DDBJ databases">
        <title>The complete genomes of actinobacterial strains from the NBC collection.</title>
        <authorList>
            <person name="Joergensen T.S."/>
            <person name="Alvarez Arevalo M."/>
            <person name="Sterndorff E.B."/>
            <person name="Faurdal D."/>
            <person name="Vuksanovic O."/>
            <person name="Mourched A.-S."/>
            <person name="Charusanti P."/>
            <person name="Shaw S."/>
            <person name="Blin K."/>
            <person name="Weber T."/>
        </authorList>
    </citation>
    <scope>NUCLEOTIDE SEQUENCE</scope>
    <source>
        <strain evidence="2">NBC_00119</strain>
    </source>
</reference>
<protein>
    <submittedName>
        <fullName evidence="2">Uncharacterized protein</fullName>
    </submittedName>
</protein>
<feature type="transmembrane region" description="Helical" evidence="1">
    <location>
        <begin position="91"/>
        <end position="108"/>
    </location>
</feature>
<feature type="transmembrane region" description="Helical" evidence="1">
    <location>
        <begin position="9"/>
        <end position="31"/>
    </location>
</feature>
<keyword evidence="1" id="KW-1133">Transmembrane helix</keyword>
<name>A0AAU1U1W3_9ACTN</name>
<dbReference type="EMBL" id="CP108195">
    <property type="protein sequence ID" value="WTS10717.1"/>
    <property type="molecule type" value="Genomic_DNA"/>
</dbReference>
<gene>
    <name evidence="2" type="ORF">OHU69_06330</name>
</gene>
<accession>A0AAU1U1W3</accession>
<organism evidence="2">
    <name type="scientific">Streptomyces sp. NBC_00119</name>
    <dbReference type="NCBI Taxonomy" id="2975659"/>
    <lineage>
        <taxon>Bacteria</taxon>
        <taxon>Bacillati</taxon>
        <taxon>Actinomycetota</taxon>
        <taxon>Actinomycetes</taxon>
        <taxon>Kitasatosporales</taxon>
        <taxon>Streptomycetaceae</taxon>
        <taxon>Streptomyces</taxon>
    </lineage>
</organism>
<proteinExistence type="predicted"/>
<dbReference type="AlphaFoldDB" id="A0AAU1U1W3"/>